<accession>A0A8D8K538</accession>
<dbReference type="AlphaFoldDB" id="A0A8D8K538"/>
<proteinExistence type="predicted"/>
<reference evidence="1" key="1">
    <citation type="submission" date="2021-05" db="EMBL/GenBank/DDBJ databases">
        <authorList>
            <person name="Alioto T."/>
            <person name="Alioto T."/>
            <person name="Gomez Garrido J."/>
        </authorList>
    </citation>
    <scope>NUCLEOTIDE SEQUENCE</scope>
</reference>
<dbReference type="EMBL" id="HBUE01308971">
    <property type="protein sequence ID" value="CAG6582483.1"/>
    <property type="molecule type" value="Transcribed_RNA"/>
</dbReference>
<organism evidence="1">
    <name type="scientific">Culex pipiens</name>
    <name type="common">House mosquito</name>
    <dbReference type="NCBI Taxonomy" id="7175"/>
    <lineage>
        <taxon>Eukaryota</taxon>
        <taxon>Metazoa</taxon>
        <taxon>Ecdysozoa</taxon>
        <taxon>Arthropoda</taxon>
        <taxon>Hexapoda</taxon>
        <taxon>Insecta</taxon>
        <taxon>Pterygota</taxon>
        <taxon>Neoptera</taxon>
        <taxon>Endopterygota</taxon>
        <taxon>Diptera</taxon>
        <taxon>Nematocera</taxon>
        <taxon>Culicoidea</taxon>
        <taxon>Culicidae</taxon>
        <taxon>Culicinae</taxon>
        <taxon>Culicini</taxon>
        <taxon>Culex</taxon>
        <taxon>Culex</taxon>
    </lineage>
</organism>
<sequence length="100" mass="11113">MQPPPPQTITSSGCHSTYSSEGTSKIACQIGNRMGEGASKRHLCFIFYGNTSLVGVVIRQFRLYSSLIHYRPILPLILRFTDFVHLLILKSSSNISTPID</sequence>
<dbReference type="EMBL" id="HBUE01202785">
    <property type="protein sequence ID" value="CAG6530650.1"/>
    <property type="molecule type" value="Transcribed_RNA"/>
</dbReference>
<protein>
    <submittedName>
        <fullName evidence="1">(northern house mosquito) hypothetical protein</fullName>
    </submittedName>
</protein>
<name>A0A8D8K538_CULPI</name>
<evidence type="ECO:0000313" key="1">
    <source>
        <dbReference type="EMBL" id="CAG6582483.1"/>
    </source>
</evidence>